<sequence length="261" mass="28314">MRKFLLSTVFITGSLLAFTPVSAAEYEVEKGDTLWDIAEQNQTTVAKLREMNNLETDTIVPTQLITIDKEITYVVKKGDSLSEIAVAHGVTVDDIKEWNNLETNLIIIGEKLTLKEVDKEATENQKATTKEETVETPEASNPVQAATVKTDATPKQEEPEKETEGKQTITVSATAYTAKCEGCSGITATGVNLLENPNMKVIAVDPSVIPLGSRVYVEGYGEAIAADTGGAIKGNKIDIHVPTKEDAYNWGRKEVAVTILD</sequence>
<dbReference type="CDD" id="cd22786">
    <property type="entry name" value="DPBB_YuiC-like"/>
    <property type="match status" value="1"/>
</dbReference>
<gene>
    <name evidence="5" type="ORF">ACFOZ1_01135</name>
</gene>
<dbReference type="PANTHER" id="PTHR39160">
    <property type="entry name" value="CELL WALL-BINDING PROTEIN YOCH"/>
    <property type="match status" value="1"/>
</dbReference>
<dbReference type="InterPro" id="IPR036779">
    <property type="entry name" value="LysM_dom_sf"/>
</dbReference>
<dbReference type="InterPro" id="IPR010611">
    <property type="entry name" value="3D_dom"/>
</dbReference>
<evidence type="ECO:0000259" key="4">
    <source>
        <dbReference type="PROSITE" id="PS51782"/>
    </source>
</evidence>
<dbReference type="Pfam" id="PF01476">
    <property type="entry name" value="LysM"/>
    <property type="match status" value="2"/>
</dbReference>
<dbReference type="PROSITE" id="PS51782">
    <property type="entry name" value="LYSM"/>
    <property type="match status" value="2"/>
</dbReference>
<dbReference type="EMBL" id="JBHSDV010000001">
    <property type="protein sequence ID" value="MFC4386402.1"/>
    <property type="molecule type" value="Genomic_DNA"/>
</dbReference>
<dbReference type="InterPro" id="IPR036908">
    <property type="entry name" value="RlpA-like_sf"/>
</dbReference>
<dbReference type="InterPro" id="IPR018392">
    <property type="entry name" value="LysM"/>
</dbReference>
<keyword evidence="6" id="KW-1185">Reference proteome</keyword>
<feature type="signal peptide" evidence="3">
    <location>
        <begin position="1"/>
        <end position="23"/>
    </location>
</feature>
<dbReference type="Gene3D" id="2.40.40.10">
    <property type="entry name" value="RlpA-like domain"/>
    <property type="match status" value="1"/>
</dbReference>
<feature type="domain" description="LysM" evidence="4">
    <location>
        <begin position="71"/>
        <end position="114"/>
    </location>
</feature>
<dbReference type="InterPro" id="IPR051933">
    <property type="entry name" value="Resuscitation_pf_RpfB"/>
</dbReference>
<dbReference type="RefSeq" id="WP_390194975.1">
    <property type="nucleotide sequence ID" value="NZ_JBHSDV010000001.1"/>
</dbReference>
<feature type="compositionally biased region" description="Basic and acidic residues" evidence="2">
    <location>
        <begin position="123"/>
        <end position="133"/>
    </location>
</feature>
<protein>
    <submittedName>
        <fullName evidence="5">LysM peptidoglycan-binding domain-containing protein</fullName>
    </submittedName>
</protein>
<feature type="domain" description="LysM" evidence="4">
    <location>
        <begin position="24"/>
        <end position="67"/>
    </location>
</feature>
<name>A0ABV8VPM7_9BACI</name>
<dbReference type="Gene3D" id="3.10.350.10">
    <property type="entry name" value="LysM domain"/>
    <property type="match status" value="2"/>
</dbReference>
<organism evidence="5 6">
    <name type="scientific">Gracilibacillus marinus</name>
    <dbReference type="NCBI Taxonomy" id="630535"/>
    <lineage>
        <taxon>Bacteria</taxon>
        <taxon>Bacillati</taxon>
        <taxon>Bacillota</taxon>
        <taxon>Bacilli</taxon>
        <taxon>Bacillales</taxon>
        <taxon>Bacillaceae</taxon>
        <taxon>Gracilibacillus</taxon>
    </lineage>
</organism>
<feature type="compositionally biased region" description="Basic and acidic residues" evidence="2">
    <location>
        <begin position="152"/>
        <end position="165"/>
    </location>
</feature>
<comment type="caution">
    <text evidence="5">The sequence shown here is derived from an EMBL/GenBank/DDBJ whole genome shotgun (WGS) entry which is preliminary data.</text>
</comment>
<feature type="chain" id="PRO_5047106796" evidence="3">
    <location>
        <begin position="24"/>
        <end position="261"/>
    </location>
</feature>
<proteinExistence type="predicted"/>
<dbReference type="SUPFAM" id="SSF50685">
    <property type="entry name" value="Barwin-like endoglucanases"/>
    <property type="match status" value="1"/>
</dbReference>
<accession>A0ABV8VPM7</accession>
<dbReference type="Proteomes" id="UP001595880">
    <property type="component" value="Unassembled WGS sequence"/>
</dbReference>
<evidence type="ECO:0000313" key="5">
    <source>
        <dbReference type="EMBL" id="MFC4386402.1"/>
    </source>
</evidence>
<evidence type="ECO:0000256" key="2">
    <source>
        <dbReference type="SAM" id="MobiDB-lite"/>
    </source>
</evidence>
<dbReference type="SMART" id="SM00257">
    <property type="entry name" value="LysM"/>
    <property type="match status" value="2"/>
</dbReference>
<keyword evidence="1 3" id="KW-0732">Signal</keyword>
<dbReference type="SUPFAM" id="SSF54106">
    <property type="entry name" value="LysM domain"/>
    <property type="match status" value="2"/>
</dbReference>
<dbReference type="CDD" id="cd00118">
    <property type="entry name" value="LysM"/>
    <property type="match status" value="2"/>
</dbReference>
<dbReference type="Pfam" id="PF06725">
    <property type="entry name" value="3D"/>
    <property type="match status" value="1"/>
</dbReference>
<evidence type="ECO:0000256" key="3">
    <source>
        <dbReference type="SAM" id="SignalP"/>
    </source>
</evidence>
<evidence type="ECO:0000256" key="1">
    <source>
        <dbReference type="ARBA" id="ARBA00022729"/>
    </source>
</evidence>
<reference evidence="6" key="1">
    <citation type="journal article" date="2019" name="Int. J. Syst. Evol. Microbiol.">
        <title>The Global Catalogue of Microorganisms (GCM) 10K type strain sequencing project: providing services to taxonomists for standard genome sequencing and annotation.</title>
        <authorList>
            <consortium name="The Broad Institute Genomics Platform"/>
            <consortium name="The Broad Institute Genome Sequencing Center for Infectious Disease"/>
            <person name="Wu L."/>
            <person name="Ma J."/>
        </authorList>
    </citation>
    <scope>NUCLEOTIDE SEQUENCE [LARGE SCALE GENOMIC DNA]</scope>
    <source>
        <strain evidence="6">KACC 14058</strain>
    </source>
</reference>
<evidence type="ECO:0000313" key="6">
    <source>
        <dbReference type="Proteomes" id="UP001595880"/>
    </source>
</evidence>
<dbReference type="PANTHER" id="PTHR39160:SF6">
    <property type="entry name" value="CELL WALL-BINDING PROTEIN YOCH"/>
    <property type="match status" value="1"/>
</dbReference>
<feature type="region of interest" description="Disordered" evidence="2">
    <location>
        <begin position="123"/>
        <end position="167"/>
    </location>
</feature>